<dbReference type="PRINTS" id="PR00111">
    <property type="entry name" value="ABHYDROLASE"/>
</dbReference>
<dbReference type="Pfam" id="PF00561">
    <property type="entry name" value="Abhydrolase_1"/>
    <property type="match status" value="1"/>
</dbReference>
<gene>
    <name evidence="3" type="ORF">O0235_06675</name>
</gene>
<organism evidence="3 4">
    <name type="scientific">Tepidiforma flava</name>
    <dbReference type="NCBI Taxonomy" id="3004094"/>
    <lineage>
        <taxon>Bacteria</taxon>
        <taxon>Bacillati</taxon>
        <taxon>Chloroflexota</taxon>
        <taxon>Tepidiformia</taxon>
        <taxon>Tepidiformales</taxon>
        <taxon>Tepidiformaceae</taxon>
        <taxon>Tepidiforma</taxon>
    </lineage>
</organism>
<evidence type="ECO:0000259" key="2">
    <source>
        <dbReference type="Pfam" id="PF00561"/>
    </source>
</evidence>
<keyword evidence="1 3" id="KW-0378">Hydrolase</keyword>
<dbReference type="GO" id="GO:0016787">
    <property type="term" value="F:hydrolase activity"/>
    <property type="evidence" value="ECO:0007669"/>
    <property type="project" value="UniProtKB-KW"/>
</dbReference>
<name>A0ABY7MDD5_9CHLR</name>
<dbReference type="RefSeq" id="WP_270057761.1">
    <property type="nucleotide sequence ID" value="NZ_CP115149.1"/>
</dbReference>
<dbReference type="Gene3D" id="3.40.50.1820">
    <property type="entry name" value="alpha/beta hydrolase"/>
    <property type="match status" value="1"/>
</dbReference>
<reference evidence="3 4" key="1">
    <citation type="journal article" date="2023" name="ISME J.">
        <title>Thermophilic Dehalococcoidia with unusual traits shed light on an unexpected past.</title>
        <authorList>
            <person name="Palmer M."/>
            <person name="Covington J.K."/>
            <person name="Zhou E.M."/>
            <person name="Thomas S.C."/>
            <person name="Habib N."/>
            <person name="Seymour C.O."/>
            <person name="Lai D."/>
            <person name="Johnston J."/>
            <person name="Hashimi A."/>
            <person name="Jiao J.Y."/>
            <person name="Muok A.R."/>
            <person name="Liu L."/>
            <person name="Xian W.D."/>
            <person name="Zhi X.Y."/>
            <person name="Li M.M."/>
            <person name="Silva L.P."/>
            <person name="Bowen B.P."/>
            <person name="Louie K."/>
            <person name="Briegel A."/>
            <person name="Pett-Ridge J."/>
            <person name="Weber P.K."/>
            <person name="Tocheva E.I."/>
            <person name="Woyke T."/>
            <person name="Northen T.R."/>
            <person name="Mayali X."/>
            <person name="Li W.J."/>
            <person name="Hedlund B.P."/>
        </authorList>
    </citation>
    <scope>NUCLEOTIDE SEQUENCE [LARGE SCALE GENOMIC DNA]</scope>
    <source>
        <strain evidence="3 4">YIM 72310</strain>
    </source>
</reference>
<dbReference type="EMBL" id="CP115149">
    <property type="protein sequence ID" value="WBL37248.1"/>
    <property type="molecule type" value="Genomic_DNA"/>
</dbReference>
<dbReference type="InterPro" id="IPR000073">
    <property type="entry name" value="AB_hydrolase_1"/>
</dbReference>
<proteinExistence type="predicted"/>
<protein>
    <submittedName>
        <fullName evidence="3">Alpha/beta hydrolase</fullName>
    </submittedName>
</protein>
<dbReference type="InterPro" id="IPR029058">
    <property type="entry name" value="AB_hydrolase_fold"/>
</dbReference>
<dbReference type="InterPro" id="IPR050266">
    <property type="entry name" value="AB_hydrolase_sf"/>
</dbReference>
<evidence type="ECO:0000256" key="1">
    <source>
        <dbReference type="ARBA" id="ARBA00022801"/>
    </source>
</evidence>
<dbReference type="Proteomes" id="UP001212803">
    <property type="component" value="Chromosome"/>
</dbReference>
<accession>A0ABY7MDD5</accession>
<keyword evidence="4" id="KW-1185">Reference proteome</keyword>
<evidence type="ECO:0000313" key="3">
    <source>
        <dbReference type="EMBL" id="WBL37248.1"/>
    </source>
</evidence>
<dbReference type="PANTHER" id="PTHR43798:SF31">
    <property type="entry name" value="AB HYDROLASE SUPERFAMILY PROTEIN YCLE"/>
    <property type="match status" value="1"/>
</dbReference>
<dbReference type="SUPFAM" id="SSF53474">
    <property type="entry name" value="alpha/beta-Hydrolases"/>
    <property type="match status" value="1"/>
</dbReference>
<evidence type="ECO:0000313" key="4">
    <source>
        <dbReference type="Proteomes" id="UP001212803"/>
    </source>
</evidence>
<sequence>MPEFARPTVTLHYRDDGAGPPLVFLHGWCDSSATWEALLPRFAGEFRCIAPDMRGHGGSGRPFDHAYFPEALANDVAALCGALGIERPVLIGHSFGGFLAAFIAARMPGFARGVAVIDQPLALGAFAAQMQAIAPVIRAPETHLAFRQQLFGSMFGGLAGPAREGVEARSAATPPEVALGLWAPLFEFSDDEMAALGGRLLAALERQPSLVIEAMDHPGYPELLAQAAPAARVVRIPAGHWVHLERPAETEAALRSLLAGV</sequence>
<feature type="domain" description="AB hydrolase-1" evidence="2">
    <location>
        <begin position="20"/>
        <end position="247"/>
    </location>
</feature>
<dbReference type="PANTHER" id="PTHR43798">
    <property type="entry name" value="MONOACYLGLYCEROL LIPASE"/>
    <property type="match status" value="1"/>
</dbReference>